<dbReference type="AlphaFoldDB" id="A0A0E0QAP9"/>
<evidence type="ECO:0000313" key="2">
    <source>
        <dbReference type="Proteomes" id="UP000008022"/>
    </source>
</evidence>
<proteinExistence type="predicted"/>
<keyword evidence="2" id="KW-1185">Reference proteome</keyword>
<dbReference type="EnsemblPlants" id="ORUFI07G21790.1">
    <property type="protein sequence ID" value="ORUFI07G21790.1"/>
    <property type="gene ID" value="ORUFI07G21790"/>
</dbReference>
<name>A0A0E0QAP9_ORYRU</name>
<dbReference type="HOGENOM" id="CLU_2658855_0_0_1"/>
<organism evidence="1 2">
    <name type="scientific">Oryza rufipogon</name>
    <name type="common">Brownbeard rice</name>
    <name type="synonym">Asian wild rice</name>
    <dbReference type="NCBI Taxonomy" id="4529"/>
    <lineage>
        <taxon>Eukaryota</taxon>
        <taxon>Viridiplantae</taxon>
        <taxon>Streptophyta</taxon>
        <taxon>Embryophyta</taxon>
        <taxon>Tracheophyta</taxon>
        <taxon>Spermatophyta</taxon>
        <taxon>Magnoliopsida</taxon>
        <taxon>Liliopsida</taxon>
        <taxon>Poales</taxon>
        <taxon>Poaceae</taxon>
        <taxon>BOP clade</taxon>
        <taxon>Oryzoideae</taxon>
        <taxon>Oryzeae</taxon>
        <taxon>Oryzinae</taxon>
        <taxon>Oryza</taxon>
    </lineage>
</organism>
<accession>A0A0E0QAP9</accession>
<reference evidence="1" key="2">
    <citation type="submission" date="2015-06" db="UniProtKB">
        <authorList>
            <consortium name="EnsemblPlants"/>
        </authorList>
    </citation>
    <scope>IDENTIFICATION</scope>
</reference>
<evidence type="ECO:0000313" key="1">
    <source>
        <dbReference type="EnsemblPlants" id="ORUFI07G21790.1"/>
    </source>
</evidence>
<dbReference type="Proteomes" id="UP000008022">
    <property type="component" value="Unassembled WGS sequence"/>
</dbReference>
<protein>
    <submittedName>
        <fullName evidence="1">Uncharacterized protein</fullName>
    </submittedName>
</protein>
<reference evidence="2" key="1">
    <citation type="submission" date="2013-06" db="EMBL/GenBank/DDBJ databases">
        <authorList>
            <person name="Zhao Q."/>
        </authorList>
    </citation>
    <scope>NUCLEOTIDE SEQUENCE</scope>
    <source>
        <strain evidence="2">cv. W1943</strain>
    </source>
</reference>
<dbReference type="Gramene" id="ORUFI07G21790.1">
    <property type="protein sequence ID" value="ORUFI07G21790.1"/>
    <property type="gene ID" value="ORUFI07G21790"/>
</dbReference>
<sequence length="76" mass="8241">MTLSISVGMVEAELLVDTTLAGILVRQNVQAEHVNSFFFLSISYYAKDENGLGRGGFTGVIVFYSSPLRRTASPVV</sequence>